<evidence type="ECO:0000313" key="2">
    <source>
        <dbReference type="Proteomes" id="UP000254052"/>
    </source>
</evidence>
<protein>
    <submittedName>
        <fullName evidence="1">Relaxase</fullName>
    </submittedName>
</protein>
<accession>A0A377BCA2</accession>
<dbReference type="EMBL" id="UGED01000009">
    <property type="protein sequence ID" value="STL59385.1"/>
    <property type="molecule type" value="Genomic_DNA"/>
</dbReference>
<dbReference type="AlphaFoldDB" id="A0A377BCA2"/>
<sequence>MPKDPPIRVLVRLIEQIATKPELSRSATGLELHVTTMYDQESNRTKILVNDLPMDIYIQTASEIAQTDPDVIRMPLLANEELSQFTPQQLEQGYAEGEVSIPAVTINENGRSVNKDIRVEFEAMENDSTAYRVIVNGQPMKEIHKPEQAATSSSMKKKWRLYPV</sequence>
<proteinExistence type="predicted"/>
<dbReference type="Proteomes" id="UP000254052">
    <property type="component" value="Unassembled WGS sequence"/>
</dbReference>
<name>A0A377BCA2_ECOLX</name>
<reference evidence="1 2" key="1">
    <citation type="submission" date="2018-06" db="EMBL/GenBank/DDBJ databases">
        <authorList>
            <consortium name="Pathogen Informatics"/>
            <person name="Doyle S."/>
        </authorList>
    </citation>
    <scope>NUCLEOTIDE SEQUENCE [LARGE SCALE GENOMIC DNA]</scope>
    <source>
        <strain evidence="1 2">NCTC9962</strain>
    </source>
</reference>
<evidence type="ECO:0000313" key="1">
    <source>
        <dbReference type="EMBL" id="STL59385.1"/>
    </source>
</evidence>
<gene>
    <name evidence="1" type="primary">nikB_3</name>
    <name evidence="1" type="ORF">NCTC9962_05127</name>
</gene>
<organism evidence="1 2">
    <name type="scientific">Escherichia coli</name>
    <dbReference type="NCBI Taxonomy" id="562"/>
    <lineage>
        <taxon>Bacteria</taxon>
        <taxon>Pseudomonadati</taxon>
        <taxon>Pseudomonadota</taxon>
        <taxon>Gammaproteobacteria</taxon>
        <taxon>Enterobacterales</taxon>
        <taxon>Enterobacteriaceae</taxon>
        <taxon>Escherichia</taxon>
    </lineage>
</organism>